<comment type="caution">
    <text evidence="1">The sequence shown here is derived from an EMBL/GenBank/DDBJ whole genome shotgun (WGS) entry which is preliminary data.</text>
</comment>
<name>A0A6M0SYM3_CLOBO</name>
<dbReference type="Proteomes" id="UP000473089">
    <property type="component" value="Unassembled WGS sequence"/>
</dbReference>
<organism evidence="1 2">
    <name type="scientific">Clostridium botulinum</name>
    <dbReference type="NCBI Taxonomy" id="1491"/>
    <lineage>
        <taxon>Bacteria</taxon>
        <taxon>Bacillati</taxon>
        <taxon>Bacillota</taxon>
        <taxon>Clostridia</taxon>
        <taxon>Eubacteriales</taxon>
        <taxon>Clostridiaceae</taxon>
        <taxon>Clostridium</taxon>
    </lineage>
</organism>
<sequence>MFKLILKLLKKEDVKKDKVNLFLKQLEQNNIYFPGNGNHLMEQFIREGVEKGFVKIEEE</sequence>
<accession>A0A6M0SYM3</accession>
<evidence type="ECO:0000313" key="2">
    <source>
        <dbReference type="Proteomes" id="UP000473089"/>
    </source>
</evidence>
<dbReference type="AlphaFoldDB" id="A0A6M0SYM3"/>
<dbReference type="EMBL" id="SGJP01000011">
    <property type="protein sequence ID" value="NFA60065.1"/>
    <property type="molecule type" value="Genomic_DNA"/>
</dbReference>
<proteinExistence type="predicted"/>
<gene>
    <name evidence="1" type="ORF">EXM42_06565</name>
</gene>
<protein>
    <submittedName>
        <fullName evidence="1">Uncharacterized protein</fullName>
    </submittedName>
</protein>
<reference evidence="1 2" key="1">
    <citation type="submission" date="2019-02" db="EMBL/GenBank/DDBJ databases">
        <title>Genome sequencing of Clostridium botulinum clinical isolates.</title>
        <authorList>
            <person name="Brunt J."/>
            <person name="Van Vliet A.H.M."/>
            <person name="Stringer S.C."/>
            <person name="Grant K.A."/>
            <person name="Carter A.C."/>
            <person name="Peck M.W."/>
        </authorList>
    </citation>
    <scope>NUCLEOTIDE SEQUENCE [LARGE SCALE GENOMIC DNA]</scope>
    <source>
        <strain evidence="1 2">R1125/03</strain>
    </source>
</reference>
<evidence type="ECO:0000313" key="1">
    <source>
        <dbReference type="EMBL" id="NFA60065.1"/>
    </source>
</evidence>